<dbReference type="InterPro" id="IPR001878">
    <property type="entry name" value="Znf_CCHC"/>
</dbReference>
<dbReference type="Proteomes" id="UP000069940">
    <property type="component" value="Unassembled WGS sequence"/>
</dbReference>
<dbReference type="SMART" id="SM00343">
    <property type="entry name" value="ZnF_C2HC"/>
    <property type="match status" value="2"/>
</dbReference>
<feature type="compositionally biased region" description="Low complexity" evidence="1">
    <location>
        <begin position="75"/>
        <end position="87"/>
    </location>
</feature>
<organism evidence="3 4">
    <name type="scientific">Aedes albopictus</name>
    <name type="common">Asian tiger mosquito</name>
    <name type="synonym">Stegomyia albopicta</name>
    <dbReference type="NCBI Taxonomy" id="7160"/>
    <lineage>
        <taxon>Eukaryota</taxon>
        <taxon>Metazoa</taxon>
        <taxon>Ecdysozoa</taxon>
        <taxon>Arthropoda</taxon>
        <taxon>Hexapoda</taxon>
        <taxon>Insecta</taxon>
        <taxon>Pterygota</taxon>
        <taxon>Neoptera</taxon>
        <taxon>Endopterygota</taxon>
        <taxon>Diptera</taxon>
        <taxon>Nematocera</taxon>
        <taxon>Culicoidea</taxon>
        <taxon>Culicidae</taxon>
        <taxon>Culicinae</taxon>
        <taxon>Aedini</taxon>
        <taxon>Aedes</taxon>
        <taxon>Stegomyia</taxon>
    </lineage>
</organism>
<proteinExistence type="predicted"/>
<feature type="compositionally biased region" description="Polar residues" evidence="1">
    <location>
        <begin position="1"/>
        <end position="11"/>
    </location>
</feature>
<feature type="region of interest" description="Disordered" evidence="1">
    <location>
        <begin position="1"/>
        <end position="253"/>
    </location>
</feature>
<feature type="compositionally biased region" description="Basic and acidic residues" evidence="1">
    <location>
        <begin position="634"/>
        <end position="643"/>
    </location>
</feature>
<accession>A0ABM1YZM1</accession>
<sequence length="674" mass="74772">MFYESDQTSVDFDSPVRRPPDPSKHRTPRGPFPDCPSDSGSPSPSASPSRYRSSRRPVPDPSKHRTPRGPVPDCPSDSGSASPSASPSRHRASRRPVPGRSSDSGSPSPSVSRSKYRASRRPVPDPSKHRTPRGPVPDCPSDSGSASPSASPSRYRASRRPVPGSPSDSGSPSPSVSPSRYRSSRSVPDHPPDSGTPSVQGPVSPSRDRSSHRPVAEYPPSTRRRLVRRTSSIRKPGSNKRGLSRNCGSTVHYNGAKAPKKMVRISMKKRMRKLEAALNTQRKISVALATKLNSSKSAKKVERCSNVSNSDEFIDIMHSTANEIANSRDQGESSLYSCMNNMSIASLNVPECKSSDGEDDIDKKTFQKWKDLLETSMQLVGISDELTKMRIFRIKAGSKLLDILDSTTSTPENPNAESHPYSNAIARLTNSFGSRDHCLMQRQKLRSISQNAGETDLKFVKRVVAAAKLCDFGDEQLLENVAFVIQSHADNFKVREASRKVLRKGGSLAALLEKVQAFEMEKFNEEIYLKNRKKSVDSEIAAVSYEHSTENGSQIIKSDSSRNGKPFIRKWRVPQDQGNKYRQDFRVQYRKPCWRCTSTRHLASECHAIDKSCRKCLRKGHLERACRTAPSQEFMKRKNDDHVQGPPPKVRRVAAVSKEEENVDETAVSTEESF</sequence>
<evidence type="ECO:0000313" key="3">
    <source>
        <dbReference type="EnsemblMetazoa" id="AALFPA23_013591.P19683"/>
    </source>
</evidence>
<feature type="domain" description="CCHC-type" evidence="2">
    <location>
        <begin position="592"/>
        <end position="608"/>
    </location>
</feature>
<feature type="compositionally biased region" description="Basic and acidic residues" evidence="1">
    <location>
        <begin position="206"/>
        <end position="215"/>
    </location>
</feature>
<dbReference type="RefSeq" id="XP_062701894.1">
    <property type="nucleotide sequence ID" value="XM_062845910.1"/>
</dbReference>
<evidence type="ECO:0000313" key="4">
    <source>
        <dbReference type="Proteomes" id="UP000069940"/>
    </source>
</evidence>
<feature type="domain" description="CCHC-type" evidence="2">
    <location>
        <begin position="612"/>
        <end position="628"/>
    </location>
</feature>
<evidence type="ECO:0000256" key="1">
    <source>
        <dbReference type="SAM" id="MobiDB-lite"/>
    </source>
</evidence>
<reference evidence="3" key="2">
    <citation type="submission" date="2025-05" db="UniProtKB">
        <authorList>
            <consortium name="EnsemblMetazoa"/>
        </authorList>
    </citation>
    <scope>IDENTIFICATION</scope>
    <source>
        <strain evidence="3">Foshan</strain>
    </source>
</reference>
<dbReference type="SUPFAM" id="SSF57756">
    <property type="entry name" value="Retrovirus zinc finger-like domains"/>
    <property type="match status" value="1"/>
</dbReference>
<reference evidence="4" key="1">
    <citation type="journal article" date="2015" name="Proc. Natl. Acad. Sci. U.S.A.">
        <title>Genome sequence of the Asian Tiger mosquito, Aedes albopictus, reveals insights into its biology, genetics, and evolution.</title>
        <authorList>
            <person name="Chen X.G."/>
            <person name="Jiang X."/>
            <person name="Gu J."/>
            <person name="Xu M."/>
            <person name="Wu Y."/>
            <person name="Deng Y."/>
            <person name="Zhang C."/>
            <person name="Bonizzoni M."/>
            <person name="Dermauw W."/>
            <person name="Vontas J."/>
            <person name="Armbruster P."/>
            <person name="Huang X."/>
            <person name="Yang Y."/>
            <person name="Zhang H."/>
            <person name="He W."/>
            <person name="Peng H."/>
            <person name="Liu Y."/>
            <person name="Wu K."/>
            <person name="Chen J."/>
            <person name="Lirakis M."/>
            <person name="Topalis P."/>
            <person name="Van Leeuwen T."/>
            <person name="Hall A.B."/>
            <person name="Jiang X."/>
            <person name="Thorpe C."/>
            <person name="Mueller R.L."/>
            <person name="Sun C."/>
            <person name="Waterhouse R.M."/>
            <person name="Yan G."/>
            <person name="Tu Z.J."/>
            <person name="Fang X."/>
            <person name="James A.A."/>
        </authorList>
    </citation>
    <scope>NUCLEOTIDE SEQUENCE [LARGE SCALE GENOMIC DNA]</scope>
    <source>
        <strain evidence="4">Foshan</strain>
    </source>
</reference>
<dbReference type="Gene3D" id="4.10.60.10">
    <property type="entry name" value="Zinc finger, CCHC-type"/>
    <property type="match status" value="1"/>
</dbReference>
<protein>
    <recommendedName>
        <fullName evidence="2">CCHC-type domain-containing protein</fullName>
    </recommendedName>
</protein>
<dbReference type="InterPro" id="IPR036875">
    <property type="entry name" value="Znf_CCHC_sf"/>
</dbReference>
<dbReference type="EnsemblMetazoa" id="AALFPA23_013591.R19683">
    <property type="protein sequence ID" value="AALFPA23_013591.P19683"/>
    <property type="gene ID" value="AALFPA23_013591"/>
</dbReference>
<feature type="compositionally biased region" description="Low complexity" evidence="1">
    <location>
        <begin position="140"/>
        <end position="186"/>
    </location>
</feature>
<feature type="compositionally biased region" description="Basic residues" evidence="1">
    <location>
        <begin position="222"/>
        <end position="232"/>
    </location>
</feature>
<feature type="compositionally biased region" description="Basic and acidic residues" evidence="1">
    <location>
        <begin position="14"/>
        <end position="24"/>
    </location>
</feature>
<evidence type="ECO:0000259" key="2">
    <source>
        <dbReference type="SMART" id="SM00343"/>
    </source>
</evidence>
<feature type="region of interest" description="Disordered" evidence="1">
    <location>
        <begin position="634"/>
        <end position="674"/>
    </location>
</feature>
<name>A0ABM1YZM1_AEDAL</name>
<keyword evidence="4" id="KW-1185">Reference proteome</keyword>
<feature type="compositionally biased region" description="Low complexity" evidence="1">
    <location>
        <begin position="95"/>
        <end position="113"/>
    </location>
</feature>
<feature type="compositionally biased region" description="Low complexity" evidence="1">
    <location>
        <begin position="35"/>
        <end position="51"/>
    </location>
</feature>
<dbReference type="GeneID" id="134285332"/>